<feature type="transmembrane region" description="Helical" evidence="1">
    <location>
        <begin position="133"/>
        <end position="153"/>
    </location>
</feature>
<evidence type="ECO:0000313" key="2">
    <source>
        <dbReference type="EMBL" id="GAG60097.1"/>
    </source>
</evidence>
<feature type="transmembrane region" description="Helical" evidence="1">
    <location>
        <begin position="95"/>
        <end position="113"/>
    </location>
</feature>
<proteinExistence type="predicted"/>
<sequence length="159" mass="18365">MSFTKEKIKKKLERAAAKNMVRGVFFAAIYLVTTLIIPYLTFSWIRSLEVEGVEIDIYQKQYKSIIYWLVAFGLVISGTAFFAYSSPAQSVRRGVFSLIQILLNCFYLWSYKFSGALEVEFELIDLGYMTMNLSQLILLYMGIYFLSVILKAYDLADFV</sequence>
<keyword evidence="1" id="KW-0472">Membrane</keyword>
<protein>
    <submittedName>
        <fullName evidence="2">Uncharacterized protein</fullName>
    </submittedName>
</protein>
<evidence type="ECO:0000256" key="1">
    <source>
        <dbReference type="SAM" id="Phobius"/>
    </source>
</evidence>
<feature type="transmembrane region" description="Helical" evidence="1">
    <location>
        <begin position="65"/>
        <end position="83"/>
    </location>
</feature>
<dbReference type="AlphaFoldDB" id="X0ZPX0"/>
<keyword evidence="1" id="KW-0812">Transmembrane</keyword>
<accession>X0ZPX0</accession>
<comment type="caution">
    <text evidence="2">The sequence shown here is derived from an EMBL/GenBank/DDBJ whole genome shotgun (WGS) entry which is preliminary data.</text>
</comment>
<dbReference type="EMBL" id="BART01005038">
    <property type="protein sequence ID" value="GAG60097.1"/>
    <property type="molecule type" value="Genomic_DNA"/>
</dbReference>
<gene>
    <name evidence="2" type="ORF">S01H4_12055</name>
</gene>
<name>X0ZPX0_9ZZZZ</name>
<reference evidence="2" key="1">
    <citation type="journal article" date="2014" name="Front. Microbiol.">
        <title>High frequency of phylogenetically diverse reductive dehalogenase-homologous genes in deep subseafloor sedimentary metagenomes.</title>
        <authorList>
            <person name="Kawai M."/>
            <person name="Futagami T."/>
            <person name="Toyoda A."/>
            <person name="Takaki Y."/>
            <person name="Nishi S."/>
            <person name="Hori S."/>
            <person name="Arai W."/>
            <person name="Tsubouchi T."/>
            <person name="Morono Y."/>
            <person name="Uchiyama I."/>
            <person name="Ito T."/>
            <person name="Fujiyama A."/>
            <person name="Inagaki F."/>
            <person name="Takami H."/>
        </authorList>
    </citation>
    <scope>NUCLEOTIDE SEQUENCE</scope>
    <source>
        <strain evidence="2">Expedition CK06-06</strain>
    </source>
</reference>
<feature type="transmembrane region" description="Helical" evidence="1">
    <location>
        <begin position="21"/>
        <end position="45"/>
    </location>
</feature>
<organism evidence="2">
    <name type="scientific">marine sediment metagenome</name>
    <dbReference type="NCBI Taxonomy" id="412755"/>
    <lineage>
        <taxon>unclassified sequences</taxon>
        <taxon>metagenomes</taxon>
        <taxon>ecological metagenomes</taxon>
    </lineage>
</organism>
<keyword evidence="1" id="KW-1133">Transmembrane helix</keyword>
<feature type="non-terminal residue" evidence="2">
    <location>
        <position position="159"/>
    </location>
</feature>